<evidence type="ECO:0000313" key="1">
    <source>
        <dbReference type="EMBL" id="PMR75748.1"/>
    </source>
</evidence>
<gene>
    <name evidence="1" type="ORF">C1H69_08930</name>
</gene>
<evidence type="ECO:0008006" key="3">
    <source>
        <dbReference type="Google" id="ProtNLM"/>
    </source>
</evidence>
<reference evidence="1 2" key="1">
    <citation type="submission" date="2018-01" db="EMBL/GenBank/DDBJ databases">
        <title>Halomonas endophytica sp. nov., isolated from storage liquid in the stems of Populus euphratica.</title>
        <authorList>
            <person name="Chen C."/>
        </authorList>
    </citation>
    <scope>NUCLEOTIDE SEQUENCE [LARGE SCALE GENOMIC DNA]</scope>
    <source>
        <strain evidence="1 2">MC28</strain>
    </source>
</reference>
<sequence length="80" mass="9225">MAVSNSIKTLIRALRARLIKRRQDAALRECDPRMLKDMGLRWERGTLVAINPEHEPQARRHKAITRDAHETCPHCGSRLT</sequence>
<organism evidence="1 2">
    <name type="scientific">Billgrantia endophytica</name>
    <dbReference type="NCBI Taxonomy" id="2033802"/>
    <lineage>
        <taxon>Bacteria</taxon>
        <taxon>Pseudomonadati</taxon>
        <taxon>Pseudomonadota</taxon>
        <taxon>Gammaproteobacteria</taxon>
        <taxon>Oceanospirillales</taxon>
        <taxon>Halomonadaceae</taxon>
        <taxon>Billgrantia</taxon>
    </lineage>
</organism>
<dbReference type="Proteomes" id="UP000235803">
    <property type="component" value="Unassembled WGS sequence"/>
</dbReference>
<dbReference type="EMBL" id="PNRF01000017">
    <property type="protein sequence ID" value="PMR75748.1"/>
    <property type="molecule type" value="Genomic_DNA"/>
</dbReference>
<dbReference type="AlphaFoldDB" id="A0A2N7U5N5"/>
<comment type="caution">
    <text evidence="1">The sequence shown here is derived from an EMBL/GenBank/DDBJ whole genome shotgun (WGS) entry which is preliminary data.</text>
</comment>
<accession>A0A2N7U5N5</accession>
<keyword evidence="2" id="KW-1185">Reference proteome</keyword>
<protein>
    <recommendedName>
        <fullName evidence="3">DUF1127 domain-containing protein</fullName>
    </recommendedName>
</protein>
<proteinExistence type="predicted"/>
<evidence type="ECO:0000313" key="2">
    <source>
        <dbReference type="Proteomes" id="UP000235803"/>
    </source>
</evidence>
<dbReference type="OrthoDB" id="6184316at2"/>
<dbReference type="RefSeq" id="WP_102653057.1">
    <property type="nucleotide sequence ID" value="NZ_PNRF01000017.1"/>
</dbReference>
<name>A0A2N7U5N5_9GAMM</name>